<gene>
    <name evidence="2" type="ORF">Mal52_28500</name>
</gene>
<evidence type="ECO:0008006" key="4">
    <source>
        <dbReference type="Google" id="ProtNLM"/>
    </source>
</evidence>
<organism evidence="2 3">
    <name type="scientific">Symmachiella dynata</name>
    <dbReference type="NCBI Taxonomy" id="2527995"/>
    <lineage>
        <taxon>Bacteria</taxon>
        <taxon>Pseudomonadati</taxon>
        <taxon>Planctomycetota</taxon>
        <taxon>Planctomycetia</taxon>
        <taxon>Planctomycetales</taxon>
        <taxon>Planctomycetaceae</taxon>
        <taxon>Symmachiella</taxon>
    </lineage>
</organism>
<dbReference type="EMBL" id="CP036276">
    <property type="protein sequence ID" value="QDU44369.1"/>
    <property type="molecule type" value="Genomic_DNA"/>
</dbReference>
<sequence length="173" mass="19153">MTANSRRQTVWDIAKIVGSLSLVFAPVAGLIVWFSNPVNGEHHAPDEASQSAQAAKTKEPTEVYLGEFSSVSGSAERAKATPESEGIRVVEFEVSGIMRGTKDEVIHFERRLGGYHNRIKAAMTEIARGATVGELNDAMTESLRSKIRNKLNGLFRKPVFEEVVFGHFRMYEL</sequence>
<keyword evidence="1" id="KW-1133">Transmembrane helix</keyword>
<keyword evidence="1" id="KW-0472">Membrane</keyword>
<keyword evidence="1" id="KW-0812">Transmembrane</keyword>
<dbReference type="KEGG" id="sdyn:Mal52_28500"/>
<reference evidence="2 3" key="1">
    <citation type="submission" date="2019-02" db="EMBL/GenBank/DDBJ databases">
        <title>Deep-cultivation of Planctomycetes and their phenomic and genomic characterization uncovers novel biology.</title>
        <authorList>
            <person name="Wiegand S."/>
            <person name="Jogler M."/>
            <person name="Boedeker C."/>
            <person name="Pinto D."/>
            <person name="Vollmers J."/>
            <person name="Rivas-Marin E."/>
            <person name="Kohn T."/>
            <person name="Peeters S.H."/>
            <person name="Heuer A."/>
            <person name="Rast P."/>
            <person name="Oberbeckmann S."/>
            <person name="Bunk B."/>
            <person name="Jeske O."/>
            <person name="Meyerdierks A."/>
            <person name="Storesund J.E."/>
            <person name="Kallscheuer N."/>
            <person name="Luecker S."/>
            <person name="Lage O.M."/>
            <person name="Pohl T."/>
            <person name="Merkel B.J."/>
            <person name="Hornburger P."/>
            <person name="Mueller R.-W."/>
            <person name="Bruemmer F."/>
            <person name="Labrenz M."/>
            <person name="Spormann A.M."/>
            <person name="Op den Camp H."/>
            <person name="Overmann J."/>
            <person name="Amann R."/>
            <person name="Jetten M.S.M."/>
            <person name="Mascher T."/>
            <person name="Medema M.H."/>
            <person name="Devos D.P."/>
            <person name="Kaster A.-K."/>
            <person name="Ovreas L."/>
            <person name="Rohde M."/>
            <person name="Galperin M.Y."/>
            <person name="Jogler C."/>
        </authorList>
    </citation>
    <scope>NUCLEOTIDE SEQUENCE [LARGE SCALE GENOMIC DNA]</scope>
    <source>
        <strain evidence="2 3">Mal52</strain>
    </source>
</reference>
<name>A0A517ZPG6_9PLAN</name>
<keyword evidence="3" id="KW-1185">Reference proteome</keyword>
<dbReference type="AlphaFoldDB" id="A0A517ZPG6"/>
<evidence type="ECO:0000313" key="3">
    <source>
        <dbReference type="Proteomes" id="UP000319383"/>
    </source>
</evidence>
<dbReference type="Proteomes" id="UP000319383">
    <property type="component" value="Chromosome"/>
</dbReference>
<feature type="transmembrane region" description="Helical" evidence="1">
    <location>
        <begin position="12"/>
        <end position="34"/>
    </location>
</feature>
<evidence type="ECO:0000313" key="2">
    <source>
        <dbReference type="EMBL" id="QDU44369.1"/>
    </source>
</evidence>
<proteinExistence type="predicted"/>
<evidence type="ECO:0000256" key="1">
    <source>
        <dbReference type="SAM" id="Phobius"/>
    </source>
</evidence>
<accession>A0A517ZPG6</accession>
<protein>
    <recommendedName>
        <fullName evidence="4">Flagellar protein FliL</fullName>
    </recommendedName>
</protein>